<feature type="transmembrane region" description="Helical" evidence="1">
    <location>
        <begin position="88"/>
        <end position="107"/>
    </location>
</feature>
<dbReference type="EMBL" id="QTJW01000026">
    <property type="protein sequence ID" value="RGD67357.1"/>
    <property type="molecule type" value="Genomic_DNA"/>
</dbReference>
<protein>
    <recommendedName>
        <fullName evidence="10">DUF340 domain-containing protein</fullName>
    </recommendedName>
</protein>
<keyword evidence="1" id="KW-0812">Transmembrane</keyword>
<evidence type="ECO:0000313" key="6">
    <source>
        <dbReference type="Proteomes" id="UP000095651"/>
    </source>
</evidence>
<feature type="transmembrane region" description="Helical" evidence="1">
    <location>
        <begin position="7"/>
        <end position="27"/>
    </location>
</feature>
<evidence type="ECO:0008006" key="10">
    <source>
        <dbReference type="Google" id="ProtNLM"/>
    </source>
</evidence>
<dbReference type="Proteomes" id="UP000263014">
    <property type="component" value="Unassembled WGS sequence"/>
</dbReference>
<organism evidence="2 6">
    <name type="scientific">Hungatella hathewayi</name>
    <dbReference type="NCBI Taxonomy" id="154046"/>
    <lineage>
        <taxon>Bacteria</taxon>
        <taxon>Bacillati</taxon>
        <taxon>Bacillota</taxon>
        <taxon>Clostridia</taxon>
        <taxon>Lachnospirales</taxon>
        <taxon>Lachnospiraceae</taxon>
        <taxon>Hungatella</taxon>
    </lineage>
</organism>
<dbReference type="EMBL" id="QSSQ01000014">
    <property type="protein sequence ID" value="RGM03359.1"/>
    <property type="molecule type" value="Genomic_DNA"/>
</dbReference>
<evidence type="ECO:0000313" key="7">
    <source>
        <dbReference type="Proteomes" id="UP000261023"/>
    </source>
</evidence>
<accession>A0A174HQQ6</accession>
<dbReference type="EMBL" id="QSON01000011">
    <property type="protein sequence ID" value="RGJ00461.1"/>
    <property type="molecule type" value="Genomic_DNA"/>
</dbReference>
<evidence type="ECO:0000313" key="8">
    <source>
        <dbReference type="Proteomes" id="UP000261257"/>
    </source>
</evidence>
<feature type="transmembrane region" description="Helical" evidence="1">
    <location>
        <begin position="119"/>
        <end position="142"/>
    </location>
</feature>
<name>A0A174HQQ6_9FIRM</name>
<evidence type="ECO:0000256" key="1">
    <source>
        <dbReference type="SAM" id="Phobius"/>
    </source>
</evidence>
<evidence type="ECO:0000313" key="4">
    <source>
        <dbReference type="EMBL" id="RGJ00461.1"/>
    </source>
</evidence>
<evidence type="ECO:0000313" key="9">
    <source>
        <dbReference type="Proteomes" id="UP000263014"/>
    </source>
</evidence>
<dbReference type="EMBL" id="CYZE01000011">
    <property type="protein sequence ID" value="CUO77264.1"/>
    <property type="molecule type" value="Genomic_DNA"/>
</dbReference>
<evidence type="ECO:0000313" key="3">
    <source>
        <dbReference type="EMBL" id="RGD67357.1"/>
    </source>
</evidence>
<sequence>MRYKEWGFLLVIACLGIMTANFVGFKVAFLDSLPGVCVLLVISCIGVVLSKIIPLKLPIVAYCSIVGLLAACPISPISSFVIESANKINFTAPLTMVGAFAGISIGNEIKAFAKQGWKMIIIALLVMTGTFFGSALVANVILSLTHAI</sequence>
<evidence type="ECO:0000313" key="2">
    <source>
        <dbReference type="EMBL" id="CUO77264.1"/>
    </source>
</evidence>
<proteinExistence type="predicted"/>
<keyword evidence="1" id="KW-1133">Transmembrane helix</keyword>
<gene>
    <name evidence="3" type="ORF">DWX31_27870</name>
    <name evidence="5" type="ORF">DXC39_15140</name>
    <name evidence="4" type="ORF">DXD79_21885</name>
    <name evidence="2" type="ORF">ERS852407_03915</name>
</gene>
<reference evidence="2 6" key="1">
    <citation type="submission" date="2015-09" db="EMBL/GenBank/DDBJ databases">
        <authorList>
            <consortium name="Pathogen Informatics"/>
        </authorList>
    </citation>
    <scope>NUCLEOTIDE SEQUENCE [LARGE SCALE GENOMIC DNA]</scope>
    <source>
        <strain evidence="2 6">2789STDY5608850</strain>
    </source>
</reference>
<evidence type="ECO:0000313" key="5">
    <source>
        <dbReference type="EMBL" id="RGM03359.1"/>
    </source>
</evidence>
<dbReference type="RefSeq" id="WP_002605393.1">
    <property type="nucleotide sequence ID" value="NZ_CABIXC010000011.1"/>
</dbReference>
<dbReference type="Proteomes" id="UP000261023">
    <property type="component" value="Unassembled WGS sequence"/>
</dbReference>
<dbReference type="OrthoDB" id="6443879at2"/>
<feature type="transmembrane region" description="Helical" evidence="1">
    <location>
        <begin position="59"/>
        <end position="82"/>
    </location>
</feature>
<dbReference type="Proteomes" id="UP000095651">
    <property type="component" value="Unassembled WGS sequence"/>
</dbReference>
<keyword evidence="1" id="KW-0472">Membrane</keyword>
<feature type="transmembrane region" description="Helical" evidence="1">
    <location>
        <begin position="33"/>
        <end position="52"/>
    </location>
</feature>
<reference evidence="7 8" key="2">
    <citation type="submission" date="2018-08" db="EMBL/GenBank/DDBJ databases">
        <title>A genome reference for cultivated species of the human gut microbiota.</title>
        <authorList>
            <person name="Zou Y."/>
            <person name="Xue W."/>
            <person name="Luo G."/>
        </authorList>
    </citation>
    <scope>NUCLEOTIDE SEQUENCE [LARGE SCALE GENOMIC DNA]</scope>
    <source>
        <strain evidence="3 7">AF19-13AC</strain>
        <strain evidence="5 8">TF05-11AC</strain>
        <strain evidence="4 9">TM09-12</strain>
    </source>
</reference>
<dbReference type="AlphaFoldDB" id="A0A174HQQ6"/>
<dbReference type="Proteomes" id="UP000261257">
    <property type="component" value="Unassembled WGS sequence"/>
</dbReference>